<dbReference type="AlphaFoldDB" id="U3ACS3"/>
<sequence length="64" mass="7691">MLRQRREGKWRYPSKREHLGIIGLIEAIDRESYRFIKVIDSLKLSSRKSYRSLKVNDRLKEAIS</sequence>
<dbReference type="EMBL" id="BATL01000087">
    <property type="protein sequence ID" value="GAD77726.1"/>
    <property type="molecule type" value="Genomic_DNA"/>
</dbReference>
<organism evidence="1 2">
    <name type="scientific">Vibrio azureus NBRC 104587</name>
    <dbReference type="NCBI Taxonomy" id="1219077"/>
    <lineage>
        <taxon>Bacteria</taxon>
        <taxon>Pseudomonadati</taxon>
        <taxon>Pseudomonadota</taxon>
        <taxon>Gammaproteobacteria</taxon>
        <taxon>Vibrionales</taxon>
        <taxon>Vibrionaceae</taxon>
        <taxon>Vibrio</taxon>
    </lineage>
</organism>
<accession>U3ACS3</accession>
<name>U3ACS3_9VIBR</name>
<evidence type="ECO:0000313" key="1">
    <source>
        <dbReference type="EMBL" id="GAD77726.1"/>
    </source>
</evidence>
<reference evidence="1 2" key="1">
    <citation type="submission" date="2013-09" db="EMBL/GenBank/DDBJ databases">
        <title>Whole genome shotgun sequence of Vibrio azureus NBRC 104587.</title>
        <authorList>
            <person name="Isaki S."/>
            <person name="Hosoyama A."/>
            <person name="Numata M."/>
            <person name="Hashimoto M."/>
            <person name="Hosoyama Y."/>
            <person name="Tsuchikane K."/>
            <person name="Noguchi M."/>
            <person name="Hirakata S."/>
            <person name="Ichikawa N."/>
            <person name="Ohji S."/>
            <person name="Yamazoe A."/>
            <person name="Fujita N."/>
        </authorList>
    </citation>
    <scope>NUCLEOTIDE SEQUENCE [LARGE SCALE GENOMIC DNA]</scope>
    <source>
        <strain evidence="1 2">NBRC 104587</strain>
    </source>
</reference>
<evidence type="ECO:0000313" key="2">
    <source>
        <dbReference type="Proteomes" id="UP000016567"/>
    </source>
</evidence>
<comment type="caution">
    <text evidence="1">The sequence shown here is derived from an EMBL/GenBank/DDBJ whole genome shotgun (WGS) entry which is preliminary data.</text>
</comment>
<proteinExistence type="predicted"/>
<dbReference type="Proteomes" id="UP000016567">
    <property type="component" value="Unassembled WGS sequence"/>
</dbReference>
<gene>
    <name evidence="1" type="ORF">VAZ01S_087_00170</name>
</gene>
<protein>
    <submittedName>
        <fullName evidence="1">Uncharacterized protein</fullName>
    </submittedName>
</protein>
<keyword evidence="2" id="KW-1185">Reference proteome</keyword>